<reference evidence="1 2" key="1">
    <citation type="submission" date="2016-10" db="EMBL/GenBank/DDBJ databases">
        <authorList>
            <person name="de Groot N.N."/>
        </authorList>
    </citation>
    <scope>NUCLEOTIDE SEQUENCE [LARGE SCALE GENOMIC DNA]</scope>
    <source>
        <strain evidence="1 2">DSM 1283</strain>
    </source>
</reference>
<dbReference type="InterPro" id="IPR021598">
    <property type="entry name" value="DUF3221"/>
</dbReference>
<evidence type="ECO:0000313" key="1">
    <source>
        <dbReference type="EMBL" id="SFO50497.1"/>
    </source>
</evidence>
<name>A0A1I5HQD8_9FIRM</name>
<dbReference type="AlphaFoldDB" id="A0A1I5HQD8"/>
<dbReference type="EMBL" id="FOWD01000033">
    <property type="protein sequence ID" value="SFO50497.1"/>
    <property type="molecule type" value="Genomic_DNA"/>
</dbReference>
<sequence length="349" mass="39968">MNRKIYFYVFILLFSGILAGCAKKNFLVGDMISGFTNIEVRDGTAGTMISLDKEQSEELYNYIKKMEFRKDKGNGEVTGWRYALDFMADGKVIDTIMIQDESTIKYRDYFYKTDDLTIDLDYMASLCQYVFKAVVIDNNKGLLVKPDVDSNEFRSSDKISVGTNSTIIYDEDKKKVDLSEIQIGDSIKITYNGLILESYPAQIAADYINILESNLLIDGYITIIDDIYKDDSGLNSDINMIALNLYETKILSEADKEILLIKLFDMYGLEVKESTFDQLVKEGLINKDELYFPKGILINISNSEYNEDKKTLKFDIEKWRSGLGAIGYKGKAKYDGEKWIITKENMWIS</sequence>
<dbReference type="PROSITE" id="PS51257">
    <property type="entry name" value="PROKAR_LIPOPROTEIN"/>
    <property type="match status" value="1"/>
</dbReference>
<keyword evidence="2" id="KW-1185">Reference proteome</keyword>
<accession>A0A1I5HQD8</accession>
<dbReference type="OrthoDB" id="1954601at2"/>
<evidence type="ECO:0000313" key="2">
    <source>
        <dbReference type="Proteomes" id="UP000198806"/>
    </source>
</evidence>
<dbReference type="Pfam" id="PF11518">
    <property type="entry name" value="DUF3221"/>
    <property type="match status" value="1"/>
</dbReference>
<dbReference type="STRING" id="1527.SAMN04489757_13311"/>
<dbReference type="RefSeq" id="WP_091687800.1">
    <property type="nucleotide sequence ID" value="NZ_BAABFM010000005.1"/>
</dbReference>
<organism evidence="1 2">
    <name type="scientific">Anaerocolumna aminovalerica</name>
    <dbReference type="NCBI Taxonomy" id="1527"/>
    <lineage>
        <taxon>Bacteria</taxon>
        <taxon>Bacillati</taxon>
        <taxon>Bacillota</taxon>
        <taxon>Clostridia</taxon>
        <taxon>Lachnospirales</taxon>
        <taxon>Lachnospiraceae</taxon>
        <taxon>Anaerocolumna</taxon>
    </lineage>
</organism>
<gene>
    <name evidence="1" type="ORF">SAMN04489757_13311</name>
</gene>
<protein>
    <submittedName>
        <fullName evidence="1">Uncharacterized protein</fullName>
    </submittedName>
</protein>
<proteinExistence type="predicted"/>
<dbReference type="Proteomes" id="UP000198806">
    <property type="component" value="Unassembled WGS sequence"/>
</dbReference>